<evidence type="ECO:0000256" key="3">
    <source>
        <dbReference type="ARBA" id="ARBA00012925"/>
    </source>
</evidence>
<sequence length="225" mass="25404">MELPRTISWLFAMAAFFLKCTESLGTWSYRGPESPDTWAHHYPDCAGHKQSPVNIVPKQTVFDAGLADLTINYEPNVLAKLENNGHSIQASFLTGKSNISGGGLPSRFQTAQLHFHWGSENLRGSEHQINGRKYPMEIHIVHYNAEKYPNASTAMKKPDGLAVLGILVELQANDNPVLNSITDMLETIRYKGDNRNFRCPKALFIPSSRNQPILHLQRLSHHRYR</sequence>
<evidence type="ECO:0000256" key="2">
    <source>
        <dbReference type="ARBA" id="ARBA00010718"/>
    </source>
</evidence>
<dbReference type="Gene3D" id="3.10.200.10">
    <property type="entry name" value="Alpha carbonic anhydrase"/>
    <property type="match status" value="1"/>
</dbReference>
<dbReference type="InterPro" id="IPR001148">
    <property type="entry name" value="CA_dom"/>
</dbReference>
<dbReference type="InterPro" id="IPR018338">
    <property type="entry name" value="Carbonic_anhydrase_a-class_CS"/>
</dbReference>
<accession>Q2HZX8</accession>
<reference evidence="10" key="1">
    <citation type="journal article" date="2006" name="Biol. Bull.">
        <title>Two atypical carbonic anhydrase homologs from the planula larva of the scleractinian coral Fungia scutaria.</title>
        <authorList>
            <person name="de Boer M.L."/>
            <person name="Krupp D.A."/>
            <person name="Weis V.M."/>
        </authorList>
    </citation>
    <scope>NUCLEOTIDE SEQUENCE</scope>
</reference>
<dbReference type="PROSITE" id="PS00162">
    <property type="entry name" value="ALPHA_CA_1"/>
    <property type="match status" value="1"/>
</dbReference>
<evidence type="ECO:0000256" key="6">
    <source>
        <dbReference type="ARBA" id="ARBA00023239"/>
    </source>
</evidence>
<keyword evidence="6 8" id="KW-0456">Lyase</keyword>
<comment type="catalytic activity">
    <reaction evidence="7 8">
        <text>hydrogencarbonate + H(+) = CO2 + H2O</text>
        <dbReference type="Rhea" id="RHEA:10748"/>
        <dbReference type="ChEBI" id="CHEBI:15377"/>
        <dbReference type="ChEBI" id="CHEBI:15378"/>
        <dbReference type="ChEBI" id="CHEBI:16526"/>
        <dbReference type="ChEBI" id="CHEBI:17544"/>
        <dbReference type="EC" id="4.2.1.1"/>
    </reaction>
</comment>
<dbReference type="InterPro" id="IPR023561">
    <property type="entry name" value="Carbonic_anhydrase_a-class"/>
</dbReference>
<dbReference type="GO" id="GO:0008270">
    <property type="term" value="F:zinc ion binding"/>
    <property type="evidence" value="ECO:0007669"/>
    <property type="project" value="UniProtKB-UniRule"/>
</dbReference>
<comment type="function">
    <text evidence="1 8">Reversible hydration of carbon dioxide.</text>
</comment>
<dbReference type="SUPFAM" id="SSF51069">
    <property type="entry name" value="Carbonic anhydrase"/>
    <property type="match status" value="1"/>
</dbReference>
<feature type="chain" id="PRO_5025090755" description="Carbonic anhydrase" evidence="8">
    <location>
        <begin position="26"/>
        <end position="225"/>
    </location>
</feature>
<dbReference type="GO" id="GO:0004089">
    <property type="term" value="F:carbonate dehydratase activity"/>
    <property type="evidence" value="ECO:0007669"/>
    <property type="project" value="UniProtKB-UniRule"/>
</dbReference>
<evidence type="ECO:0000259" key="9">
    <source>
        <dbReference type="PROSITE" id="PS51144"/>
    </source>
</evidence>
<evidence type="ECO:0000256" key="8">
    <source>
        <dbReference type="RuleBase" id="RU367011"/>
    </source>
</evidence>
<evidence type="ECO:0000256" key="7">
    <source>
        <dbReference type="ARBA" id="ARBA00048348"/>
    </source>
</evidence>
<comment type="similarity">
    <text evidence="2 8">Belongs to the alpha-carbonic anhydrase family.</text>
</comment>
<evidence type="ECO:0000256" key="4">
    <source>
        <dbReference type="ARBA" id="ARBA00022723"/>
    </source>
</evidence>
<dbReference type="SMART" id="SM01057">
    <property type="entry name" value="Carb_anhydrase"/>
    <property type="match status" value="1"/>
</dbReference>
<dbReference type="AlphaFoldDB" id="Q2HZX8"/>
<dbReference type="PROSITE" id="PS51144">
    <property type="entry name" value="ALPHA_CA_2"/>
    <property type="match status" value="1"/>
</dbReference>
<dbReference type="Pfam" id="PF00194">
    <property type="entry name" value="Carb_anhydrase"/>
    <property type="match status" value="1"/>
</dbReference>
<dbReference type="PANTHER" id="PTHR18952:SF265">
    <property type="entry name" value="CARBONIC ANHYDRASE"/>
    <property type="match status" value="1"/>
</dbReference>
<dbReference type="CDD" id="cd00326">
    <property type="entry name" value="alpha_CA"/>
    <property type="match status" value="1"/>
</dbReference>
<keyword evidence="4 8" id="KW-0479">Metal-binding</keyword>
<feature type="signal peptide" evidence="8">
    <location>
        <begin position="1"/>
        <end position="25"/>
    </location>
</feature>
<dbReference type="EMBL" id="DQ357230">
    <property type="protein sequence ID" value="ABC96783.1"/>
    <property type="molecule type" value="mRNA"/>
</dbReference>
<evidence type="ECO:0000313" key="10">
    <source>
        <dbReference type="EMBL" id="ABC96783.1"/>
    </source>
</evidence>
<dbReference type="GO" id="GO:0005886">
    <property type="term" value="C:plasma membrane"/>
    <property type="evidence" value="ECO:0007669"/>
    <property type="project" value="TreeGrafter"/>
</dbReference>
<dbReference type="PANTHER" id="PTHR18952">
    <property type="entry name" value="CARBONIC ANHYDRASE"/>
    <property type="match status" value="1"/>
</dbReference>
<evidence type="ECO:0000256" key="1">
    <source>
        <dbReference type="ARBA" id="ARBA00002904"/>
    </source>
</evidence>
<organism evidence="10">
    <name type="scientific">Lobactis scutaria</name>
    <name type="common">Mushroom coral</name>
    <name type="synonym">Fungia scutaria</name>
    <dbReference type="NCBI Taxonomy" id="46714"/>
    <lineage>
        <taxon>Eukaryota</taxon>
        <taxon>Metazoa</taxon>
        <taxon>Cnidaria</taxon>
        <taxon>Anthozoa</taxon>
        <taxon>Hexacorallia</taxon>
        <taxon>Scleractinia</taxon>
        <taxon>Fungiina</taxon>
        <taxon>Fungiidae</taxon>
        <taxon>Lobactis</taxon>
    </lineage>
</organism>
<proteinExistence type="evidence at transcript level"/>
<name>Q2HZX8_LOBSC</name>
<dbReference type="InterPro" id="IPR036398">
    <property type="entry name" value="CA_dom_sf"/>
</dbReference>
<evidence type="ECO:0000256" key="5">
    <source>
        <dbReference type="ARBA" id="ARBA00022833"/>
    </source>
</evidence>
<comment type="cofactor">
    <cofactor evidence="8">
        <name>Zn(2+)</name>
        <dbReference type="ChEBI" id="CHEBI:29105"/>
    </cofactor>
</comment>
<keyword evidence="8" id="KW-0732">Signal</keyword>
<protein>
    <recommendedName>
        <fullName evidence="3 8">Carbonic anhydrase</fullName>
        <ecNumber evidence="3 8">4.2.1.1</ecNumber>
    </recommendedName>
</protein>
<feature type="domain" description="Alpha-carbonic anhydrase" evidence="9">
    <location>
        <begin position="25"/>
        <end position="225"/>
    </location>
</feature>
<keyword evidence="5 8" id="KW-0862">Zinc</keyword>
<reference evidence="10" key="2">
    <citation type="submission" date="2018-02" db="EMBL/GenBank/DDBJ databases">
        <authorList>
            <person name="Cohen D.B."/>
            <person name="Kent A.D."/>
        </authorList>
    </citation>
    <scope>NUCLEOTIDE SEQUENCE</scope>
</reference>
<dbReference type="EC" id="4.2.1.1" evidence="3 8"/>